<evidence type="ECO:0000256" key="1">
    <source>
        <dbReference type="ARBA" id="ARBA00022617"/>
    </source>
</evidence>
<feature type="domain" description="Globin" evidence="5">
    <location>
        <begin position="34"/>
        <end position="183"/>
    </location>
</feature>
<evidence type="ECO:0000259" key="5">
    <source>
        <dbReference type="PROSITE" id="PS01033"/>
    </source>
</evidence>
<accession>A0A7T8HUM1</accession>
<dbReference type="EMBL" id="MT701034">
    <property type="protein sequence ID" value="QQO51926.1"/>
    <property type="molecule type" value="mRNA"/>
</dbReference>
<evidence type="ECO:0000256" key="2">
    <source>
        <dbReference type="ARBA" id="ARBA00022723"/>
    </source>
</evidence>
<protein>
    <submittedName>
        <fullName evidence="6">Globin gb_IIB</fullName>
    </submittedName>
</protein>
<dbReference type="SUPFAM" id="SSF46458">
    <property type="entry name" value="Globin-like"/>
    <property type="match status" value="1"/>
</dbReference>
<dbReference type="GO" id="GO:0019825">
    <property type="term" value="F:oxygen binding"/>
    <property type="evidence" value="ECO:0007669"/>
    <property type="project" value="InterPro"/>
</dbReference>
<dbReference type="PANTHER" id="PTHR46458:SF5">
    <property type="entry name" value="GLOBIN FAMILY PROFILE DOMAIN-CONTAINING PROTEIN"/>
    <property type="match status" value="1"/>
</dbReference>
<dbReference type="AlphaFoldDB" id="A0A7T8HUM1"/>
<reference evidence="6" key="1">
    <citation type="journal article" date="2020" name="BMC Evol. Biol.">
        <title>Globins in the marine annelid Platynereis dumerilii shed new light on hemoglobin evolution in bilaterians.</title>
        <authorList>
            <person name="Song S."/>
            <person name="Starunov V."/>
            <person name="Bailly X."/>
            <person name="Ruta C."/>
            <person name="Kerner P."/>
            <person name="Cornelissen A.J.M."/>
            <person name="Balavoine G."/>
        </authorList>
    </citation>
    <scope>NUCLEOTIDE SEQUENCE</scope>
</reference>
<dbReference type="InterPro" id="IPR012292">
    <property type="entry name" value="Globin/Proto"/>
</dbReference>
<evidence type="ECO:0000313" key="6">
    <source>
        <dbReference type="EMBL" id="QQO51926.1"/>
    </source>
</evidence>
<name>A0A7T8HUM1_PLADU</name>
<keyword evidence="2" id="KW-0479">Metal-binding</keyword>
<dbReference type="GO" id="GO:0046872">
    <property type="term" value="F:metal ion binding"/>
    <property type="evidence" value="ECO:0007669"/>
    <property type="project" value="UniProtKB-KW"/>
</dbReference>
<keyword evidence="1 4" id="KW-0349">Heme</keyword>
<keyword evidence="4" id="KW-0561">Oxygen transport</keyword>
<dbReference type="PROSITE" id="PS01033">
    <property type="entry name" value="GLOBIN"/>
    <property type="match status" value="1"/>
</dbReference>
<dbReference type="InterPro" id="IPR050532">
    <property type="entry name" value="Globin-like_OT"/>
</dbReference>
<dbReference type="Gene3D" id="1.10.490.10">
    <property type="entry name" value="Globins"/>
    <property type="match status" value="1"/>
</dbReference>
<sequence length="197" mass="22562">MGCSASEHIYPAADGMLAKPGFKDSLKKNGIKLPLTEREIFALTKTWKAISKNMVSAGVTMFLRMFESRQEVRTMFEQFRTTDDVASLYTSSALENHSLIVMNALDESMNNMDDEEYLIEFLLTTGRSHQRFENFSETVFWAIEEPFITAVRQTLGDKFTTGLERIYRLAIKFILTTLIIGFNQRDRGESNTYSNGY</sequence>
<proteinExistence type="evidence at transcript level"/>
<comment type="similarity">
    <text evidence="4">Belongs to the globin family.</text>
</comment>
<dbReference type="GO" id="GO:0020037">
    <property type="term" value="F:heme binding"/>
    <property type="evidence" value="ECO:0007669"/>
    <property type="project" value="InterPro"/>
</dbReference>
<dbReference type="PANTHER" id="PTHR46458">
    <property type="entry name" value="BLR2807 PROTEIN"/>
    <property type="match status" value="1"/>
</dbReference>
<dbReference type="InterPro" id="IPR000971">
    <property type="entry name" value="Globin"/>
</dbReference>
<dbReference type="SMR" id="A0A7T8HUM1"/>
<dbReference type="GO" id="GO:0005344">
    <property type="term" value="F:oxygen carrier activity"/>
    <property type="evidence" value="ECO:0007669"/>
    <property type="project" value="UniProtKB-KW"/>
</dbReference>
<organism evidence="6">
    <name type="scientific">Platynereis dumerilii</name>
    <name type="common">Dumeril's clam worm</name>
    <dbReference type="NCBI Taxonomy" id="6359"/>
    <lineage>
        <taxon>Eukaryota</taxon>
        <taxon>Metazoa</taxon>
        <taxon>Spiralia</taxon>
        <taxon>Lophotrochozoa</taxon>
        <taxon>Annelida</taxon>
        <taxon>Polychaeta</taxon>
        <taxon>Errantia</taxon>
        <taxon>Phyllodocida</taxon>
        <taxon>Nereididae</taxon>
        <taxon>Platynereis</taxon>
    </lineage>
</organism>
<dbReference type="InterPro" id="IPR009050">
    <property type="entry name" value="Globin-like_sf"/>
</dbReference>
<evidence type="ECO:0000256" key="4">
    <source>
        <dbReference type="RuleBase" id="RU000356"/>
    </source>
</evidence>
<dbReference type="Pfam" id="PF00042">
    <property type="entry name" value="Globin"/>
    <property type="match status" value="1"/>
</dbReference>
<evidence type="ECO:0000256" key="3">
    <source>
        <dbReference type="ARBA" id="ARBA00023004"/>
    </source>
</evidence>
<keyword evidence="4" id="KW-0813">Transport</keyword>
<keyword evidence="3" id="KW-0408">Iron</keyword>